<feature type="compositionally biased region" description="Polar residues" evidence="1">
    <location>
        <begin position="246"/>
        <end position="259"/>
    </location>
</feature>
<dbReference type="EMBL" id="BPVZ01000028">
    <property type="protein sequence ID" value="GKV08193.1"/>
    <property type="molecule type" value="Genomic_DNA"/>
</dbReference>
<accession>A0AAV5J9X7</accession>
<dbReference type="Pfam" id="PF07727">
    <property type="entry name" value="RVT_2"/>
    <property type="match status" value="2"/>
</dbReference>
<name>A0AAV5J9X7_9ROSI</name>
<keyword evidence="2" id="KW-0472">Membrane</keyword>
<proteinExistence type="predicted"/>
<dbReference type="Proteomes" id="UP001054252">
    <property type="component" value="Unassembled WGS sequence"/>
</dbReference>
<dbReference type="InterPro" id="IPR013103">
    <property type="entry name" value="RVT_2"/>
</dbReference>
<evidence type="ECO:0000259" key="3">
    <source>
        <dbReference type="Pfam" id="PF07727"/>
    </source>
</evidence>
<evidence type="ECO:0000256" key="1">
    <source>
        <dbReference type="SAM" id="MobiDB-lite"/>
    </source>
</evidence>
<evidence type="ECO:0000256" key="2">
    <source>
        <dbReference type="SAM" id="Phobius"/>
    </source>
</evidence>
<gene>
    <name evidence="4" type="ORF">SLEP1_g19862</name>
</gene>
<comment type="caution">
    <text evidence="4">The sequence shown here is derived from an EMBL/GenBank/DDBJ whole genome shotgun (WGS) entry which is preliminary data.</text>
</comment>
<feature type="transmembrane region" description="Helical" evidence="2">
    <location>
        <begin position="145"/>
        <end position="165"/>
    </location>
</feature>
<dbReference type="InterPro" id="IPR043502">
    <property type="entry name" value="DNA/RNA_pol_sf"/>
</dbReference>
<feature type="region of interest" description="Disordered" evidence="1">
    <location>
        <begin position="240"/>
        <end position="259"/>
    </location>
</feature>
<evidence type="ECO:0000313" key="5">
    <source>
        <dbReference type="Proteomes" id="UP001054252"/>
    </source>
</evidence>
<protein>
    <recommendedName>
        <fullName evidence="3">Reverse transcriptase Ty1/copia-type domain-containing protein</fullName>
    </recommendedName>
</protein>
<reference evidence="4 5" key="1">
    <citation type="journal article" date="2021" name="Commun. Biol.">
        <title>The genome of Shorea leprosula (Dipterocarpaceae) highlights the ecological relevance of drought in aseasonal tropical rainforests.</title>
        <authorList>
            <person name="Ng K.K.S."/>
            <person name="Kobayashi M.J."/>
            <person name="Fawcett J.A."/>
            <person name="Hatakeyama M."/>
            <person name="Paape T."/>
            <person name="Ng C.H."/>
            <person name="Ang C.C."/>
            <person name="Tnah L.H."/>
            <person name="Lee C.T."/>
            <person name="Nishiyama T."/>
            <person name="Sese J."/>
            <person name="O'Brien M.J."/>
            <person name="Copetti D."/>
            <person name="Mohd Noor M.I."/>
            <person name="Ong R.C."/>
            <person name="Putra M."/>
            <person name="Sireger I.Z."/>
            <person name="Indrioko S."/>
            <person name="Kosugi Y."/>
            <person name="Izuno A."/>
            <person name="Isagi Y."/>
            <person name="Lee S.L."/>
            <person name="Shimizu K.K."/>
        </authorList>
    </citation>
    <scope>NUCLEOTIDE SEQUENCE [LARGE SCALE GENOMIC DNA]</scope>
    <source>
        <strain evidence="4">214</strain>
    </source>
</reference>
<dbReference type="AlphaFoldDB" id="A0AAV5J9X7"/>
<keyword evidence="2" id="KW-0812">Transmembrane</keyword>
<keyword evidence="5" id="KW-1185">Reference proteome</keyword>
<dbReference type="SUPFAM" id="SSF56672">
    <property type="entry name" value="DNA/RNA polymerases"/>
    <property type="match status" value="1"/>
</dbReference>
<organism evidence="4 5">
    <name type="scientific">Rubroshorea leprosula</name>
    <dbReference type="NCBI Taxonomy" id="152421"/>
    <lineage>
        <taxon>Eukaryota</taxon>
        <taxon>Viridiplantae</taxon>
        <taxon>Streptophyta</taxon>
        <taxon>Embryophyta</taxon>
        <taxon>Tracheophyta</taxon>
        <taxon>Spermatophyta</taxon>
        <taxon>Magnoliopsida</taxon>
        <taxon>eudicotyledons</taxon>
        <taxon>Gunneridae</taxon>
        <taxon>Pentapetalae</taxon>
        <taxon>rosids</taxon>
        <taxon>malvids</taxon>
        <taxon>Malvales</taxon>
        <taxon>Dipterocarpaceae</taxon>
        <taxon>Rubroshorea</taxon>
    </lineage>
</organism>
<feature type="domain" description="Reverse transcriptase Ty1/copia-type" evidence="3">
    <location>
        <begin position="83"/>
        <end position="155"/>
    </location>
</feature>
<evidence type="ECO:0000313" key="4">
    <source>
        <dbReference type="EMBL" id="GKV08193.1"/>
    </source>
</evidence>
<feature type="domain" description="Reverse transcriptase Ty1/copia-type" evidence="3">
    <location>
        <begin position="159"/>
        <end position="240"/>
    </location>
</feature>
<sequence>MADGDSTTKVTSRKTGGAKETLKTTGILYPISNHLSYESFSPNHITLLAAITSNDEPRSFLQAIKNEKWREAIRKEITALEKNGTWTLEGLPPDKQAIDSKWVYKIKYKPDGSIEHYKARLMAKGFTQIEGLDYHETFAPVAKMVTVRVLLALASISFIAVLIYVDDIIIIGNDTTRINALKKYLHIKFSIKDLGPLKYFFGIEVVCTTEGIILSQRTYALDILTETGTIGARPSPFPMEQHHQLHSTTGPLLSNPTQY</sequence>
<keyword evidence="2" id="KW-1133">Transmembrane helix</keyword>